<dbReference type="PANTHER" id="PTHR43289:SF6">
    <property type="entry name" value="SERINE_THREONINE-PROTEIN KINASE NEKL-3"/>
    <property type="match status" value="1"/>
</dbReference>
<feature type="region of interest" description="Disordered" evidence="6">
    <location>
        <begin position="1"/>
        <end position="31"/>
    </location>
</feature>
<dbReference type="InterPro" id="IPR017441">
    <property type="entry name" value="Protein_kinase_ATP_BS"/>
</dbReference>
<feature type="transmembrane region" description="Helical" evidence="7">
    <location>
        <begin position="744"/>
        <end position="764"/>
    </location>
</feature>
<dbReference type="Proteomes" id="UP001416858">
    <property type="component" value="Unassembled WGS sequence"/>
</dbReference>
<evidence type="ECO:0000313" key="10">
    <source>
        <dbReference type="Proteomes" id="UP001416858"/>
    </source>
</evidence>
<comment type="caution">
    <text evidence="9">The sequence shown here is derived from an EMBL/GenBank/DDBJ whole genome shotgun (WGS) entry which is preliminary data.</text>
</comment>
<dbReference type="InterPro" id="IPR000719">
    <property type="entry name" value="Prot_kinase_dom"/>
</dbReference>
<dbReference type="PROSITE" id="PS00108">
    <property type="entry name" value="PROTEIN_KINASE_ST"/>
    <property type="match status" value="1"/>
</dbReference>
<feature type="transmembrane region" description="Helical" evidence="7">
    <location>
        <begin position="434"/>
        <end position="455"/>
    </location>
</feature>
<dbReference type="Pfam" id="PF00069">
    <property type="entry name" value="Pkinase"/>
    <property type="match status" value="1"/>
</dbReference>
<dbReference type="EMBL" id="BAABRO010000012">
    <property type="protein sequence ID" value="GAA5509058.1"/>
    <property type="molecule type" value="Genomic_DNA"/>
</dbReference>
<dbReference type="Gene3D" id="3.30.200.20">
    <property type="entry name" value="Phosphorylase Kinase, domain 1"/>
    <property type="match status" value="1"/>
</dbReference>
<feature type="transmembrane region" description="Helical" evidence="7">
    <location>
        <begin position="380"/>
        <end position="400"/>
    </location>
</feature>
<evidence type="ECO:0000256" key="6">
    <source>
        <dbReference type="SAM" id="MobiDB-lite"/>
    </source>
</evidence>
<feature type="transmembrane region" description="Helical" evidence="7">
    <location>
        <begin position="535"/>
        <end position="556"/>
    </location>
</feature>
<evidence type="ECO:0000256" key="5">
    <source>
        <dbReference type="PROSITE-ProRule" id="PRU10141"/>
    </source>
</evidence>
<evidence type="ECO:0000256" key="2">
    <source>
        <dbReference type="ARBA" id="ARBA00022741"/>
    </source>
</evidence>
<evidence type="ECO:0000259" key="8">
    <source>
        <dbReference type="PROSITE" id="PS50011"/>
    </source>
</evidence>
<dbReference type="PROSITE" id="PS00107">
    <property type="entry name" value="PROTEIN_KINASE_ATP"/>
    <property type="match status" value="1"/>
</dbReference>
<keyword evidence="2 5" id="KW-0547">Nucleotide-binding</keyword>
<protein>
    <submittedName>
        <fullName evidence="9">Serine/threonine-protein kinase PknD</fullName>
    </submittedName>
</protein>
<feature type="transmembrane region" description="Helical" evidence="7">
    <location>
        <begin position="407"/>
        <end position="428"/>
    </location>
</feature>
<dbReference type="GO" id="GO:0016301">
    <property type="term" value="F:kinase activity"/>
    <property type="evidence" value="ECO:0007669"/>
    <property type="project" value="UniProtKB-KW"/>
</dbReference>
<evidence type="ECO:0000256" key="7">
    <source>
        <dbReference type="SAM" id="Phobius"/>
    </source>
</evidence>
<feature type="compositionally biased region" description="Low complexity" evidence="6">
    <location>
        <begin position="18"/>
        <end position="31"/>
    </location>
</feature>
<keyword evidence="1" id="KW-0808">Transferase</keyword>
<feature type="transmembrane region" description="Helical" evidence="7">
    <location>
        <begin position="825"/>
        <end position="849"/>
    </location>
</feature>
<dbReference type="InterPro" id="IPR011009">
    <property type="entry name" value="Kinase-like_dom_sf"/>
</dbReference>
<dbReference type="Gene3D" id="1.10.510.10">
    <property type="entry name" value="Transferase(Phosphotransferase) domain 1"/>
    <property type="match status" value="1"/>
</dbReference>
<dbReference type="CDD" id="cd14014">
    <property type="entry name" value="STKc_PknB_like"/>
    <property type="match status" value="1"/>
</dbReference>
<dbReference type="PANTHER" id="PTHR43289">
    <property type="entry name" value="MITOGEN-ACTIVATED PROTEIN KINASE KINASE KINASE 20-RELATED"/>
    <property type="match status" value="1"/>
</dbReference>
<feature type="binding site" evidence="5">
    <location>
        <position position="119"/>
    </location>
    <ligand>
        <name>ATP</name>
        <dbReference type="ChEBI" id="CHEBI:30616"/>
    </ligand>
</feature>
<evidence type="ECO:0000256" key="1">
    <source>
        <dbReference type="ARBA" id="ARBA00022679"/>
    </source>
</evidence>
<feature type="transmembrane region" description="Helical" evidence="7">
    <location>
        <begin position="785"/>
        <end position="805"/>
    </location>
</feature>
<keyword evidence="10" id="KW-1185">Reference proteome</keyword>
<gene>
    <name evidence="9" type="primary">pknD_34</name>
    <name evidence="9" type="ORF">Rcae01_04527</name>
</gene>
<dbReference type="SUPFAM" id="SSF56112">
    <property type="entry name" value="Protein kinase-like (PK-like)"/>
    <property type="match status" value="1"/>
</dbReference>
<dbReference type="RefSeq" id="WP_345685818.1">
    <property type="nucleotide sequence ID" value="NZ_BAABRO010000012.1"/>
</dbReference>
<keyword evidence="4 5" id="KW-0067">ATP-binding</keyword>
<reference evidence="9 10" key="1">
    <citation type="submission" date="2024-02" db="EMBL/GenBank/DDBJ databases">
        <title>Rhodopirellula caenicola NBRC 110016.</title>
        <authorList>
            <person name="Ichikawa N."/>
            <person name="Katano-Makiyama Y."/>
            <person name="Hidaka K."/>
        </authorList>
    </citation>
    <scope>NUCLEOTIDE SEQUENCE [LARGE SCALE GENOMIC DNA]</scope>
    <source>
        <strain evidence="9 10">NBRC 110016</strain>
    </source>
</reference>
<feature type="transmembrane region" description="Helical" evidence="7">
    <location>
        <begin position="887"/>
        <end position="905"/>
    </location>
</feature>
<keyword evidence="3 9" id="KW-0418">Kinase</keyword>
<sequence length="913" mass="101105">MTDDSTPEPQNPEPQNLDSQSSDAAASTTANRCPQCAADLPADAPAGLCPRCLLKLGFDSQREASSATDPYRAPFVAPLPEHLAPHFPQLEIIEQIGHGGMGVVYRAKQLNLDRLVALKILRPDVDTDPTFAERFEREAKLLGRLNHPHIVGIHDYGKAGSLFYLIMEYVDGQNLRQIEHAGQLTAAESLAIVPQICEALQYAHGQGVVHRDIKPENILINKSGHVKIADFGIAKLTELDDEWGLTGQWQVMGTPHYMAPEQIEHPSEVDHRADIYSLGVVLYEMLTGELPLGRFGVPSMRAKVDVRLDEVVLRSLEKEPQRRYQHVTDVQTDLEHVRDTPTDESRRTSAIHSLHRRLAAIKQQWFGGDTSATTWPARGLVAAGGLELAFAALMLLIAPLQGRESVNFLGIAFTSLCFGLITAVTGLLLQKREYPLGTMIGLGITLIPCSFGWVLRGPLALWAFWTIRNPETRAAFRSPAWNQSQSYRILSGVAVDAADTARSTASTARQMTMRGAVLASGVAGLRSVQAIVSGLLLATTWTLLCIAVAALLQIGWSEVFLPQRWQLTDRTAQRIENRLGLSQFSITGTGTSWQPSLPEQQPLVLKHVQFAIAPERNRLDRLSIDLDHEVPLCSDPSSSTRVPFTQDRLDAWLSAVQPLEMPPSDKNATTLQTHQQSRDNLFQLVQQLHQQAQASESTDIPITHWFETPRVGSSSIISLLDRSLFKPTKSEPQSKRRIDSEGTLLSGTLSVMVWLFGLVIVVVRSVQPWTNRQDATTDRYSIAQLLLGVTAFAALLMASVSYLASELYRQGYLESYAWLGNQQSLSLRFVLLWALVLTAIVCVSAALTLRRPRLARATRWTLLPIFLSVSVGLTALLAAQYPWWHDWPMLLPLWLAVLAAVVAVVQNRRPRQL</sequence>
<keyword evidence="7" id="KW-1133">Transmembrane helix</keyword>
<evidence type="ECO:0000313" key="9">
    <source>
        <dbReference type="EMBL" id="GAA5509058.1"/>
    </source>
</evidence>
<dbReference type="PROSITE" id="PS50011">
    <property type="entry name" value="PROTEIN_KINASE_DOM"/>
    <property type="match status" value="1"/>
</dbReference>
<feature type="domain" description="Protein kinase" evidence="8">
    <location>
        <begin position="90"/>
        <end position="366"/>
    </location>
</feature>
<accession>A0ABP9VXW9</accession>
<keyword evidence="7" id="KW-0812">Transmembrane</keyword>
<dbReference type="InterPro" id="IPR008271">
    <property type="entry name" value="Ser/Thr_kinase_AS"/>
</dbReference>
<keyword evidence="7" id="KW-0472">Membrane</keyword>
<evidence type="ECO:0000256" key="4">
    <source>
        <dbReference type="ARBA" id="ARBA00022840"/>
    </source>
</evidence>
<feature type="transmembrane region" description="Helical" evidence="7">
    <location>
        <begin position="861"/>
        <end position="881"/>
    </location>
</feature>
<proteinExistence type="predicted"/>
<dbReference type="SMART" id="SM00220">
    <property type="entry name" value="S_TKc"/>
    <property type="match status" value="1"/>
</dbReference>
<organism evidence="9 10">
    <name type="scientific">Novipirellula caenicola</name>
    <dbReference type="NCBI Taxonomy" id="1536901"/>
    <lineage>
        <taxon>Bacteria</taxon>
        <taxon>Pseudomonadati</taxon>
        <taxon>Planctomycetota</taxon>
        <taxon>Planctomycetia</taxon>
        <taxon>Pirellulales</taxon>
        <taxon>Pirellulaceae</taxon>
        <taxon>Novipirellula</taxon>
    </lineage>
</organism>
<evidence type="ECO:0000256" key="3">
    <source>
        <dbReference type="ARBA" id="ARBA00022777"/>
    </source>
</evidence>
<name>A0ABP9VXW9_9BACT</name>